<keyword evidence="1" id="KW-0472">Membrane</keyword>
<feature type="transmembrane region" description="Helical" evidence="1">
    <location>
        <begin position="21"/>
        <end position="42"/>
    </location>
</feature>
<accession>F0EYE1</accession>
<dbReference type="EMBL" id="AEWV01000015">
    <property type="protein sequence ID" value="EGC17549.1"/>
    <property type="molecule type" value="Genomic_DNA"/>
</dbReference>
<keyword evidence="1" id="KW-0812">Transmembrane</keyword>
<dbReference type="Proteomes" id="UP000004088">
    <property type="component" value="Unassembled WGS sequence"/>
</dbReference>
<dbReference type="HOGENOM" id="CLU_1208485_0_0_4"/>
<evidence type="ECO:0000256" key="1">
    <source>
        <dbReference type="SAM" id="Phobius"/>
    </source>
</evidence>
<dbReference type="AlphaFoldDB" id="F0EYE1"/>
<dbReference type="STRING" id="888741.HMPREF9098_0875"/>
<evidence type="ECO:0000313" key="3">
    <source>
        <dbReference type="Proteomes" id="UP000004088"/>
    </source>
</evidence>
<keyword evidence="1" id="KW-1133">Transmembrane helix</keyword>
<reference evidence="2 3" key="1">
    <citation type="submission" date="2011-01" db="EMBL/GenBank/DDBJ databases">
        <authorList>
            <person name="Muzny D."/>
            <person name="Qin X."/>
            <person name="Deng J."/>
            <person name="Jiang H."/>
            <person name="Liu Y."/>
            <person name="Qu J."/>
            <person name="Song X.-Z."/>
            <person name="Zhang L."/>
            <person name="Thornton R."/>
            <person name="Coyle M."/>
            <person name="Francisco L."/>
            <person name="Jackson L."/>
            <person name="Javaid M."/>
            <person name="Korchina V."/>
            <person name="Kovar C."/>
            <person name="Mata R."/>
            <person name="Mathew T."/>
            <person name="Ngo R."/>
            <person name="Nguyen L."/>
            <person name="Nguyen N."/>
            <person name="Okwuonu G."/>
            <person name="Ongeri F."/>
            <person name="Pham C."/>
            <person name="Simmons D."/>
            <person name="Wilczek-Boney K."/>
            <person name="Hale W."/>
            <person name="Jakkamsetti A."/>
            <person name="Pham P."/>
            <person name="Ruth R."/>
            <person name="San Lucas F."/>
            <person name="Warren J."/>
            <person name="Zhang J."/>
            <person name="Zhao Z."/>
            <person name="Zhou C."/>
            <person name="Zhu D."/>
            <person name="Lee S."/>
            <person name="Bess C."/>
            <person name="Blankenburg K."/>
            <person name="Forbes L."/>
            <person name="Fu Q."/>
            <person name="Gubbala S."/>
            <person name="Hirani K."/>
            <person name="Jayaseelan J.C."/>
            <person name="Lara F."/>
            <person name="Munidasa M."/>
            <person name="Palculict T."/>
            <person name="Patil S."/>
            <person name="Pu L.-L."/>
            <person name="Saada N."/>
            <person name="Tang L."/>
            <person name="Weissenberger G."/>
            <person name="Zhu Y."/>
            <person name="Hemphill L."/>
            <person name="Shang Y."/>
            <person name="Youmans B."/>
            <person name="Ayvaz T."/>
            <person name="Ross M."/>
            <person name="Santibanez J."/>
            <person name="Aqrawi P."/>
            <person name="Gross S."/>
            <person name="Joshi V."/>
            <person name="Fowler G."/>
            <person name="Nazareth L."/>
            <person name="Reid J."/>
            <person name="Worley K."/>
            <person name="Petrosino J."/>
            <person name="Highlander S."/>
            <person name="Gibbs R."/>
        </authorList>
    </citation>
    <scope>NUCLEOTIDE SEQUENCE [LARGE SCALE GENOMIC DNA]</scope>
    <source>
        <strain evidence="2 3">ATCC 33394</strain>
    </source>
</reference>
<sequence>MTDSSDLYEYRLETADASDGLFMLAALVISALFSTGLITVLIPSNLYNNMPVVVYAIICGLCTMFIWFGFIPFLPASNPERFYFGQRGFRFESSLYSSIASFYRPADKVRRISLGRDNVLELTDSLGNTFRLPKVRYSLHSERELAECFPHAMVWQAELETEIQTEERKHWITALDSYFADGTKFIRLFRAPALFGILFVLADAALGRQFDLQKLAAVSVPIFFLWWLE</sequence>
<feature type="transmembrane region" description="Helical" evidence="1">
    <location>
        <begin position="54"/>
        <end position="74"/>
    </location>
</feature>
<gene>
    <name evidence="2" type="ORF">HMPREF9098_0875</name>
</gene>
<name>F0EYE1_9NEIS</name>
<evidence type="ECO:0000313" key="2">
    <source>
        <dbReference type="EMBL" id="EGC17549.1"/>
    </source>
</evidence>
<dbReference type="RefSeq" id="WP_003782210.1">
    <property type="nucleotide sequence ID" value="NZ_GL870929.1"/>
</dbReference>
<comment type="caution">
    <text evidence="2">The sequence shown here is derived from an EMBL/GenBank/DDBJ whole genome shotgun (WGS) entry which is preliminary data.</text>
</comment>
<protein>
    <submittedName>
        <fullName evidence="2">Uncharacterized protein</fullName>
    </submittedName>
</protein>
<keyword evidence="3" id="KW-1185">Reference proteome</keyword>
<organism evidence="2 3">
    <name type="scientific">Kingella denitrificans ATCC 33394</name>
    <dbReference type="NCBI Taxonomy" id="888741"/>
    <lineage>
        <taxon>Bacteria</taxon>
        <taxon>Pseudomonadati</taxon>
        <taxon>Pseudomonadota</taxon>
        <taxon>Betaproteobacteria</taxon>
        <taxon>Neisseriales</taxon>
        <taxon>Neisseriaceae</taxon>
        <taxon>Kingella</taxon>
    </lineage>
</organism>
<proteinExistence type="predicted"/>
<feature type="transmembrane region" description="Helical" evidence="1">
    <location>
        <begin position="188"/>
        <end position="206"/>
    </location>
</feature>